<dbReference type="CDD" id="cd01392">
    <property type="entry name" value="HTH_LacI"/>
    <property type="match status" value="1"/>
</dbReference>
<evidence type="ECO:0000256" key="3">
    <source>
        <dbReference type="ARBA" id="ARBA00023163"/>
    </source>
</evidence>
<reference evidence="6" key="1">
    <citation type="journal article" date="2019" name="Int. J. Syst. Evol. Microbiol.">
        <title>The Global Catalogue of Microorganisms (GCM) 10K type strain sequencing project: providing services to taxonomists for standard genome sequencing and annotation.</title>
        <authorList>
            <consortium name="The Broad Institute Genomics Platform"/>
            <consortium name="The Broad Institute Genome Sequencing Center for Infectious Disease"/>
            <person name="Wu L."/>
            <person name="Ma J."/>
        </authorList>
    </citation>
    <scope>NUCLEOTIDE SEQUENCE [LARGE SCALE GENOMIC DNA]</scope>
    <source>
        <strain evidence="6">JCM 17326</strain>
    </source>
</reference>
<protein>
    <submittedName>
        <fullName evidence="5">LacI family DNA-binding transcriptional regulator</fullName>
    </submittedName>
</protein>
<dbReference type="PANTHER" id="PTHR30146">
    <property type="entry name" value="LACI-RELATED TRANSCRIPTIONAL REPRESSOR"/>
    <property type="match status" value="1"/>
</dbReference>
<comment type="caution">
    <text evidence="5">The sequence shown here is derived from an EMBL/GenBank/DDBJ whole genome shotgun (WGS) entry which is preliminary data.</text>
</comment>
<dbReference type="InterPro" id="IPR028082">
    <property type="entry name" value="Peripla_BP_I"/>
</dbReference>
<evidence type="ECO:0000313" key="5">
    <source>
        <dbReference type="EMBL" id="GAA3556813.1"/>
    </source>
</evidence>
<dbReference type="EMBL" id="BAABDQ010000008">
    <property type="protein sequence ID" value="GAA3556813.1"/>
    <property type="molecule type" value="Genomic_DNA"/>
</dbReference>
<dbReference type="Pfam" id="PF00356">
    <property type="entry name" value="LacI"/>
    <property type="match status" value="1"/>
</dbReference>
<keyword evidence="1" id="KW-0805">Transcription regulation</keyword>
<dbReference type="Proteomes" id="UP001500630">
    <property type="component" value="Unassembled WGS sequence"/>
</dbReference>
<keyword evidence="6" id="KW-1185">Reference proteome</keyword>
<proteinExistence type="predicted"/>
<evidence type="ECO:0000256" key="2">
    <source>
        <dbReference type="ARBA" id="ARBA00023125"/>
    </source>
</evidence>
<dbReference type="PROSITE" id="PS50932">
    <property type="entry name" value="HTH_LACI_2"/>
    <property type="match status" value="1"/>
</dbReference>
<sequence length="364" mass="38430">MALKYYGMARVLTSAPGTEGHGRMAGVGVTIQDVARAAGVSPMTVSHVLNDHPHVRTETRERVLRAIAELDYRVNVAARNLRTGRTGTIGLAVPEVDRPYFGQLAAAIIAAAARHELKVAIEQTGASREGELDALALSRHRLYDGLILSTVGLGSADTELLKVDHPVVILGERIFEGPVDHVAMPNAEGAKAATAHLAERGCRRIAIVAGRTGDQVDVSSLRLAGYREAVDEAGLGFDPALVVPIDALTMEDAAAAARRMADSGLVFDGVFCVTDTVAIGVLRGLADRGVRVPGAVKVIGFDNVEEGAYTVPSLSSIDPDHALMAGTAVELLARRLAEKGQGKRPEVREFVSRWSVVARESTGG</sequence>
<organism evidence="5 6">
    <name type="scientific">Nonomuraea rosea</name>
    <dbReference type="NCBI Taxonomy" id="638574"/>
    <lineage>
        <taxon>Bacteria</taxon>
        <taxon>Bacillati</taxon>
        <taxon>Actinomycetota</taxon>
        <taxon>Actinomycetes</taxon>
        <taxon>Streptosporangiales</taxon>
        <taxon>Streptosporangiaceae</taxon>
        <taxon>Nonomuraea</taxon>
    </lineage>
</organism>
<name>A0ABP6WUP3_9ACTN</name>
<dbReference type="CDD" id="cd06267">
    <property type="entry name" value="PBP1_LacI_sugar_binding-like"/>
    <property type="match status" value="1"/>
</dbReference>
<accession>A0ABP6WUP3</accession>
<dbReference type="InterPro" id="IPR010982">
    <property type="entry name" value="Lambda_DNA-bd_dom_sf"/>
</dbReference>
<evidence type="ECO:0000259" key="4">
    <source>
        <dbReference type="PROSITE" id="PS50932"/>
    </source>
</evidence>
<dbReference type="SUPFAM" id="SSF47413">
    <property type="entry name" value="lambda repressor-like DNA-binding domains"/>
    <property type="match status" value="1"/>
</dbReference>
<dbReference type="PROSITE" id="PS00356">
    <property type="entry name" value="HTH_LACI_1"/>
    <property type="match status" value="1"/>
</dbReference>
<evidence type="ECO:0000256" key="1">
    <source>
        <dbReference type="ARBA" id="ARBA00023015"/>
    </source>
</evidence>
<dbReference type="PANTHER" id="PTHR30146:SF109">
    <property type="entry name" value="HTH-TYPE TRANSCRIPTIONAL REGULATOR GALS"/>
    <property type="match status" value="1"/>
</dbReference>
<dbReference type="PRINTS" id="PR00036">
    <property type="entry name" value="HTHLACI"/>
</dbReference>
<dbReference type="InterPro" id="IPR000843">
    <property type="entry name" value="HTH_LacI"/>
</dbReference>
<dbReference type="Gene3D" id="3.40.50.2300">
    <property type="match status" value="2"/>
</dbReference>
<keyword evidence="3" id="KW-0804">Transcription</keyword>
<keyword evidence="2 5" id="KW-0238">DNA-binding</keyword>
<dbReference type="Gene3D" id="1.10.260.40">
    <property type="entry name" value="lambda repressor-like DNA-binding domains"/>
    <property type="match status" value="1"/>
</dbReference>
<evidence type="ECO:0000313" key="6">
    <source>
        <dbReference type="Proteomes" id="UP001500630"/>
    </source>
</evidence>
<dbReference type="SMART" id="SM00354">
    <property type="entry name" value="HTH_LACI"/>
    <property type="match status" value="1"/>
</dbReference>
<dbReference type="Pfam" id="PF13377">
    <property type="entry name" value="Peripla_BP_3"/>
    <property type="match status" value="1"/>
</dbReference>
<dbReference type="InterPro" id="IPR046335">
    <property type="entry name" value="LacI/GalR-like_sensor"/>
</dbReference>
<dbReference type="SUPFAM" id="SSF53822">
    <property type="entry name" value="Periplasmic binding protein-like I"/>
    <property type="match status" value="1"/>
</dbReference>
<dbReference type="GO" id="GO:0003677">
    <property type="term" value="F:DNA binding"/>
    <property type="evidence" value="ECO:0007669"/>
    <property type="project" value="UniProtKB-KW"/>
</dbReference>
<gene>
    <name evidence="5" type="ORF">GCM10022419_041710</name>
</gene>
<feature type="domain" description="HTH lacI-type" evidence="4">
    <location>
        <begin position="29"/>
        <end position="83"/>
    </location>
</feature>